<dbReference type="InterPro" id="IPR008928">
    <property type="entry name" value="6-hairpin_glycosidase_sf"/>
</dbReference>
<dbReference type="Pfam" id="PF16990">
    <property type="entry name" value="CBM_35"/>
    <property type="match status" value="1"/>
</dbReference>
<reference evidence="3 4" key="1">
    <citation type="submission" date="2024-04" db="EMBL/GenBank/DDBJ databases">
        <title>Luteolibacter sp. isolated from soil.</title>
        <authorList>
            <person name="An J."/>
        </authorList>
    </citation>
    <scope>NUCLEOTIDE SEQUENCE [LARGE SCALE GENOMIC DNA]</scope>
    <source>
        <strain evidence="3 4">Y139</strain>
    </source>
</reference>
<evidence type="ECO:0000313" key="3">
    <source>
        <dbReference type="EMBL" id="MEK7953043.1"/>
    </source>
</evidence>
<feature type="domain" description="CBM6" evidence="2">
    <location>
        <begin position="374"/>
        <end position="498"/>
    </location>
</feature>
<protein>
    <submittedName>
        <fullName evidence="3">Family 16 glycoside hydrolase</fullName>
    </submittedName>
</protein>
<organism evidence="3 4">
    <name type="scientific">Luteolibacter soli</name>
    <dbReference type="NCBI Taxonomy" id="3135280"/>
    <lineage>
        <taxon>Bacteria</taxon>
        <taxon>Pseudomonadati</taxon>
        <taxon>Verrucomicrobiota</taxon>
        <taxon>Verrucomicrobiia</taxon>
        <taxon>Verrucomicrobiales</taxon>
        <taxon>Verrucomicrobiaceae</taxon>
        <taxon>Luteolibacter</taxon>
    </lineage>
</organism>
<dbReference type="SUPFAM" id="SSF49785">
    <property type="entry name" value="Galactose-binding domain-like"/>
    <property type="match status" value="2"/>
</dbReference>
<feature type="chain" id="PRO_5045845533" evidence="1">
    <location>
        <begin position="27"/>
        <end position="1192"/>
    </location>
</feature>
<dbReference type="InterPro" id="IPR008979">
    <property type="entry name" value="Galactose-bd-like_sf"/>
</dbReference>
<evidence type="ECO:0000313" key="4">
    <source>
        <dbReference type="Proteomes" id="UP001371305"/>
    </source>
</evidence>
<dbReference type="Gene3D" id="1.50.10.20">
    <property type="match status" value="1"/>
</dbReference>
<dbReference type="SUPFAM" id="SSF48208">
    <property type="entry name" value="Six-hairpin glycosidases"/>
    <property type="match status" value="1"/>
</dbReference>
<dbReference type="Pfam" id="PF03663">
    <property type="entry name" value="Glyco_hydro_76"/>
    <property type="match status" value="1"/>
</dbReference>
<dbReference type="InterPro" id="IPR010496">
    <property type="entry name" value="AL/BT2_dom"/>
</dbReference>
<evidence type="ECO:0000259" key="2">
    <source>
        <dbReference type="PROSITE" id="PS51175"/>
    </source>
</evidence>
<dbReference type="InterPro" id="IPR053169">
    <property type="entry name" value="MUG_Protein"/>
</dbReference>
<dbReference type="RefSeq" id="WP_341406804.1">
    <property type="nucleotide sequence ID" value="NZ_JBBUKT010000009.1"/>
</dbReference>
<accession>A0ABU9AZV9</accession>
<dbReference type="PROSITE" id="PS51175">
    <property type="entry name" value="CBM6"/>
    <property type="match status" value="2"/>
</dbReference>
<dbReference type="PANTHER" id="PTHR47791">
    <property type="entry name" value="MEIOTICALLY UP-REGULATED GENE 191 PROTEIN"/>
    <property type="match status" value="1"/>
</dbReference>
<feature type="signal peptide" evidence="1">
    <location>
        <begin position="1"/>
        <end position="26"/>
    </location>
</feature>
<dbReference type="Pfam" id="PF06439">
    <property type="entry name" value="3keto-disac_hyd"/>
    <property type="match status" value="2"/>
</dbReference>
<dbReference type="InterPro" id="IPR005198">
    <property type="entry name" value="Glyco_hydro_76"/>
</dbReference>
<proteinExistence type="predicted"/>
<dbReference type="GO" id="GO:0016787">
    <property type="term" value="F:hydrolase activity"/>
    <property type="evidence" value="ECO:0007669"/>
    <property type="project" value="UniProtKB-KW"/>
</dbReference>
<keyword evidence="1" id="KW-0732">Signal</keyword>
<dbReference type="Gene3D" id="2.60.120.560">
    <property type="entry name" value="Exo-inulinase, domain 1"/>
    <property type="match status" value="2"/>
</dbReference>
<gene>
    <name evidence="3" type="ORF">WKV53_21190</name>
</gene>
<keyword evidence="3" id="KW-0378">Hydrolase</keyword>
<name>A0ABU9AZV9_9BACT</name>
<feature type="domain" description="CBM6" evidence="2">
    <location>
        <begin position="708"/>
        <end position="831"/>
    </location>
</feature>
<dbReference type="Gene3D" id="2.60.120.260">
    <property type="entry name" value="Galactose-binding domain-like"/>
    <property type="match status" value="2"/>
</dbReference>
<comment type="caution">
    <text evidence="3">The sequence shown here is derived from an EMBL/GenBank/DDBJ whole genome shotgun (WGS) entry which is preliminary data.</text>
</comment>
<sequence length="1192" mass="127802">MPKLHFLRWFAVIALMVLLPASSLSAFTDADADLAYDAYNTAFYQTQTNGRAYYKETTDGGHAWFWGQANMMEMVADAYDRAPSQEKRDRLAALCKGFMDYHGTSWSWNEYNDDIMWACIVFTKTYLATGDTQYLSRATANFDVVWNRAWATSAGGGLYWKGTGGSRNACVNSPAAIVATMLYDITGNTAYLDKAMSIIAWMDSTLVRTTGAIDDNIGSTGTITDWHFTYNQGTYVGACSALYRITGELPYLDNAIKAARYTRDSMCNAAGIFPNHGTSGDGGGFNGIGIRWITRMVRDQGLWDEFYPWLKVNADTAWNIRRVADNLSWANWRAATPADLLYGFGCYGSVTAMQVVPSTDPSDITGLAGPAAASIYQAENASLQGGVVVATAVSGFRGTGYADYINSLGETITFTVTAEKAGQHWVSFRYGNGGTVNRPVKMRVNGVVNQDLPFAPTGAWTSWWYSPGVLVTLNAGSNTIALTPNQNSAPNVDLLYLCAAPKSAPPGATMLFDGTASSLTANWKRDENSTAPTWTVSNGAMSVVPTPARNDISTVNAYRDYKLHLEWLAPPGGLGQDAANSGVKLQGRYEIQILNTPRGQTSWPTTAAAILGKKAAAANASLGAGHWQSYDIDFTAPRWNGSVKTADARVTVRWNGVLVQDNVALTAVTDGSLAEAPGLQPILLQAATSTASGPVRFRNVWVLPKPTTVYEAELATMAGPLTASGNAGFSGTGFADYGTNVGETITWNVEAEKTGDHWISFRYANGVTTTRPLNLTVNGNAIQQLPFGPSGAWTSWIFTNGVKVPLTVGTNTIRLTSTITNGPNVDYLYVSGPPRSAPSGALVLFDGTQASLTQNWQRDEDHSAPNWTVAQGAMGVVASPSRNDLSTKVGFKDFQLHLEWLSPPGGSGQDAGNSGVKLQRAYEIQILNTAAGQAAANDGAGAIFQQKSPDTNASVGAGQWQTYDVEFTAAKWSGNVKTANARVRVYWNDVLVHDDVVLSQGTGGAAEAPGFQPLLLEALANSASGPVQFRNIWVTGESGAISPVTPQEFWTEWMDTSALTGIDRDANRDTDGDGLPNFWEYVTGGNPKSSDLTGPGGESRTPRMALVNDSGNRFAEFTFLRRADAATRGLVISAESSTTLNSTPWTARTITQVGSPVPVGDGTLERVKVRVNLPLGAETRMFLRLKADVAAE</sequence>
<keyword evidence="4" id="KW-1185">Reference proteome</keyword>
<dbReference type="InterPro" id="IPR005084">
    <property type="entry name" value="CBM6"/>
</dbReference>
<dbReference type="CDD" id="cd04082">
    <property type="entry name" value="CBM35_pectate_lyase-like"/>
    <property type="match status" value="2"/>
</dbReference>
<dbReference type="EMBL" id="JBBUKT010000009">
    <property type="protein sequence ID" value="MEK7953043.1"/>
    <property type="molecule type" value="Genomic_DNA"/>
</dbReference>
<dbReference type="Proteomes" id="UP001371305">
    <property type="component" value="Unassembled WGS sequence"/>
</dbReference>
<dbReference type="PANTHER" id="PTHR47791:SF3">
    <property type="entry name" value="MEIOTICALLY UP-REGULATED GENE 191 PROTEIN"/>
    <property type="match status" value="1"/>
</dbReference>
<evidence type="ECO:0000256" key="1">
    <source>
        <dbReference type="SAM" id="SignalP"/>
    </source>
</evidence>